<gene>
    <name evidence="1" type="ORF">SAMN05880501_1142</name>
</gene>
<protein>
    <submittedName>
        <fullName evidence="1">Uncharacterized protein</fullName>
    </submittedName>
</protein>
<dbReference type="OrthoDB" id="2456522at2"/>
<organism evidence="1 2">
    <name type="scientific">Ureibacillus xyleni</name>
    <dbReference type="NCBI Taxonomy" id="614648"/>
    <lineage>
        <taxon>Bacteria</taxon>
        <taxon>Bacillati</taxon>
        <taxon>Bacillota</taxon>
        <taxon>Bacilli</taxon>
        <taxon>Bacillales</taxon>
        <taxon>Caryophanaceae</taxon>
        <taxon>Ureibacillus</taxon>
    </lineage>
</organism>
<evidence type="ECO:0000313" key="1">
    <source>
        <dbReference type="EMBL" id="SOC22343.1"/>
    </source>
</evidence>
<proteinExistence type="predicted"/>
<name>A0A285TNF2_9BACL</name>
<dbReference type="Proteomes" id="UP000219636">
    <property type="component" value="Unassembled WGS sequence"/>
</dbReference>
<sequence length="354" mass="42367">MNISVDEFTRVKEENTKLKQLVRKYQKRIANSVDKKEVEFILNNLIPTMDEEVAGYYEIFSEMSCPKLTYLELIKLITLLFKTNRADLATFYCQQYITEKNLDEVKEITEEMQEEYQKVLTGLSKEVLKKNSTEVHLKIYFEIFSYQPNLKLSFVIFPQLLEQNIYNLTNKIFDLRNDYWLLKLFFIVSYYCPKLIQEYLDYLASHWDIINRWVKEENLPTWEFYVNLANHTQMKKKVTALKEYYQAKSNGLKSPALIEPEPSISNNQIDTKQWEKCSEVRKYGYELKNKTIEQRRVALQTAMKHIPLSKIQSHIHWLLQNSYKKNGVHGDFSKAINAYEMDLEYLQKFFYKDL</sequence>
<accession>A0A285TNF2</accession>
<dbReference type="EMBL" id="OBMQ01000014">
    <property type="protein sequence ID" value="SOC22343.1"/>
    <property type="molecule type" value="Genomic_DNA"/>
</dbReference>
<dbReference type="AlphaFoldDB" id="A0A285TNF2"/>
<evidence type="ECO:0000313" key="2">
    <source>
        <dbReference type="Proteomes" id="UP000219636"/>
    </source>
</evidence>
<reference evidence="2" key="1">
    <citation type="submission" date="2017-08" db="EMBL/GenBank/DDBJ databases">
        <authorList>
            <person name="Varghese N."/>
            <person name="Submissions S."/>
        </authorList>
    </citation>
    <scope>NUCLEOTIDE SEQUENCE [LARGE SCALE GENOMIC DNA]</scope>
    <source>
        <strain evidence="2">JC22</strain>
    </source>
</reference>
<keyword evidence="2" id="KW-1185">Reference proteome</keyword>